<reference evidence="8" key="2">
    <citation type="journal article" date="2020" name="Microorganisms">
        <title>Osmotic Adaptation and Compatible Solute Biosynthesis of Phototrophic Bacteria as Revealed from Genome Analyses.</title>
        <authorList>
            <person name="Imhoff J.F."/>
            <person name="Rahn T."/>
            <person name="Kunzel S."/>
            <person name="Keller A."/>
            <person name="Neulinger S.C."/>
        </authorList>
    </citation>
    <scope>NUCLEOTIDE SEQUENCE</scope>
    <source>
        <strain evidence="8">DSM 4395</strain>
    </source>
</reference>
<dbReference type="Gene3D" id="2.40.420.20">
    <property type="match status" value="1"/>
</dbReference>
<dbReference type="PROSITE" id="PS51257">
    <property type="entry name" value="PROKAR_LIPOPROTEIN"/>
    <property type="match status" value="1"/>
</dbReference>
<dbReference type="SUPFAM" id="SSF111369">
    <property type="entry name" value="HlyD-like secretion proteins"/>
    <property type="match status" value="1"/>
</dbReference>
<evidence type="ECO:0000256" key="3">
    <source>
        <dbReference type="ARBA" id="ARBA00022448"/>
    </source>
</evidence>
<comment type="similarity">
    <text evidence="2">Belongs to the membrane fusion protein (MFP) (TC 8.A.1) family.</text>
</comment>
<evidence type="ECO:0000259" key="5">
    <source>
        <dbReference type="Pfam" id="PF25917"/>
    </source>
</evidence>
<dbReference type="InterPro" id="IPR058792">
    <property type="entry name" value="Beta-barrel_RND_2"/>
</dbReference>
<dbReference type="AlphaFoldDB" id="A0AAJ0XEX1"/>
<dbReference type="Gene3D" id="2.40.30.170">
    <property type="match status" value="1"/>
</dbReference>
<gene>
    <name evidence="8" type="ORF">CCR82_03920</name>
</gene>
<dbReference type="EMBL" id="NHSF01000021">
    <property type="protein sequence ID" value="MBK5929701.1"/>
    <property type="molecule type" value="Genomic_DNA"/>
</dbReference>
<dbReference type="PANTHER" id="PTHR30469">
    <property type="entry name" value="MULTIDRUG RESISTANCE PROTEIN MDTA"/>
    <property type="match status" value="1"/>
</dbReference>
<sequence length="362" mass="38863">MKTRLGVLVVLSAILVVGCGEDSNGPTTASEERTTSAESPTPAPPSTAHLVTAITVERASVSMQYERPGSLRLRRLVRLHSQEEGRIIALEVFEGDRVAQGQTLLRLEDDLLRAELDAARATGAQKRLDLQRLEALAGRGGASDDEIAQARTAVAVAEAEIQVLETRLAFTEISAPFAGIVTARLAEPGDFVAKHTHLLSVADPDSLIAEVLVSELVLPQLAVGDAVQIRIDALGGRRFAGTILRIHPTLSETGRQAKVEVAFAQIPEEARAGQFVRLRFSSRGMARLMVPFRSIRQERAGPFLWIIDADGKAARQAVETGLRITDQVEILAGLEPGTQVITRGFLGLAAGDEVRVVETGQL</sequence>
<comment type="subcellular location">
    <subcellularLocation>
        <location evidence="1">Cell envelope</location>
    </subcellularLocation>
</comment>
<proteinExistence type="inferred from homology"/>
<evidence type="ECO:0000256" key="1">
    <source>
        <dbReference type="ARBA" id="ARBA00004196"/>
    </source>
</evidence>
<dbReference type="Proteomes" id="UP001296967">
    <property type="component" value="Unassembled WGS sequence"/>
</dbReference>
<dbReference type="Pfam" id="PF25954">
    <property type="entry name" value="Beta-barrel_RND_2"/>
    <property type="match status" value="1"/>
</dbReference>
<keyword evidence="9" id="KW-1185">Reference proteome</keyword>
<dbReference type="GO" id="GO:0015562">
    <property type="term" value="F:efflux transmembrane transporter activity"/>
    <property type="evidence" value="ECO:0007669"/>
    <property type="project" value="TreeGrafter"/>
</dbReference>
<reference evidence="8" key="1">
    <citation type="submission" date="2017-05" db="EMBL/GenBank/DDBJ databases">
        <authorList>
            <person name="Imhoff J.F."/>
            <person name="Rahn T."/>
            <person name="Kuenzel S."/>
            <person name="Neulinger S.C."/>
        </authorList>
    </citation>
    <scope>NUCLEOTIDE SEQUENCE</scope>
    <source>
        <strain evidence="8">DSM 4395</strain>
    </source>
</reference>
<evidence type="ECO:0000259" key="7">
    <source>
        <dbReference type="Pfam" id="PF25967"/>
    </source>
</evidence>
<protein>
    <submittedName>
        <fullName evidence="8">Efflux transporter periplasmic adaptor subunit</fullName>
    </submittedName>
</protein>
<dbReference type="PANTHER" id="PTHR30469:SF15">
    <property type="entry name" value="HLYD FAMILY OF SECRETION PROTEINS"/>
    <property type="match status" value="1"/>
</dbReference>
<evidence type="ECO:0000313" key="8">
    <source>
        <dbReference type="EMBL" id="MBK5929701.1"/>
    </source>
</evidence>
<organism evidence="8 9">
    <name type="scientific">Halochromatium salexigens</name>
    <name type="common">Chromatium salexigens</name>
    <dbReference type="NCBI Taxonomy" id="49447"/>
    <lineage>
        <taxon>Bacteria</taxon>
        <taxon>Pseudomonadati</taxon>
        <taxon>Pseudomonadota</taxon>
        <taxon>Gammaproteobacteria</taxon>
        <taxon>Chromatiales</taxon>
        <taxon>Chromatiaceae</taxon>
        <taxon>Halochromatium</taxon>
    </lineage>
</organism>
<evidence type="ECO:0000256" key="4">
    <source>
        <dbReference type="SAM" id="MobiDB-lite"/>
    </source>
</evidence>
<feature type="domain" description="Multidrug resistance protein MdtA-like barrel-sandwich hybrid" evidence="5">
    <location>
        <begin position="76"/>
        <end position="194"/>
    </location>
</feature>
<dbReference type="InterPro" id="IPR058627">
    <property type="entry name" value="MdtA-like_C"/>
</dbReference>
<evidence type="ECO:0000256" key="2">
    <source>
        <dbReference type="ARBA" id="ARBA00009477"/>
    </source>
</evidence>
<keyword evidence="3" id="KW-0813">Transport</keyword>
<dbReference type="RefSeq" id="WP_201244110.1">
    <property type="nucleotide sequence ID" value="NZ_NHSF01000021.1"/>
</dbReference>
<feature type="region of interest" description="Disordered" evidence="4">
    <location>
        <begin position="22"/>
        <end position="47"/>
    </location>
</feature>
<evidence type="ECO:0000313" key="9">
    <source>
        <dbReference type="Proteomes" id="UP001296967"/>
    </source>
</evidence>
<evidence type="ECO:0000259" key="6">
    <source>
        <dbReference type="Pfam" id="PF25954"/>
    </source>
</evidence>
<dbReference type="Pfam" id="PF25917">
    <property type="entry name" value="BSH_RND"/>
    <property type="match status" value="1"/>
</dbReference>
<dbReference type="Gene3D" id="1.10.287.470">
    <property type="entry name" value="Helix hairpin bin"/>
    <property type="match status" value="1"/>
</dbReference>
<feature type="domain" description="Multidrug resistance protein MdtA-like C-terminal permuted SH3" evidence="7">
    <location>
        <begin position="289"/>
        <end position="344"/>
    </location>
</feature>
<accession>A0AAJ0XEX1</accession>
<dbReference type="InterPro" id="IPR006143">
    <property type="entry name" value="RND_pump_MFP"/>
</dbReference>
<name>A0AAJ0XEX1_HALSE</name>
<comment type="caution">
    <text evidence="8">The sequence shown here is derived from an EMBL/GenBank/DDBJ whole genome shotgun (WGS) entry which is preliminary data.</text>
</comment>
<dbReference type="Pfam" id="PF25967">
    <property type="entry name" value="RND-MFP_C"/>
    <property type="match status" value="1"/>
</dbReference>
<dbReference type="NCBIfam" id="TIGR01730">
    <property type="entry name" value="RND_mfp"/>
    <property type="match status" value="1"/>
</dbReference>
<dbReference type="Gene3D" id="2.40.50.100">
    <property type="match status" value="1"/>
</dbReference>
<dbReference type="GO" id="GO:1990281">
    <property type="term" value="C:efflux pump complex"/>
    <property type="evidence" value="ECO:0007669"/>
    <property type="project" value="TreeGrafter"/>
</dbReference>
<dbReference type="InterPro" id="IPR058625">
    <property type="entry name" value="MdtA-like_BSH"/>
</dbReference>
<feature type="domain" description="CusB-like beta-barrel" evidence="6">
    <location>
        <begin position="211"/>
        <end position="282"/>
    </location>
</feature>